<dbReference type="Proteomes" id="UP000269396">
    <property type="component" value="Unassembled WGS sequence"/>
</dbReference>
<dbReference type="STRING" id="31246.A0A183P938"/>
<reference evidence="1 2" key="1">
    <citation type="submission" date="2018-11" db="EMBL/GenBank/DDBJ databases">
        <authorList>
            <consortium name="Pathogen Informatics"/>
        </authorList>
    </citation>
    <scope>NUCLEOTIDE SEQUENCE [LARGE SCALE GENOMIC DNA]</scope>
    <source>
        <strain>Denwood</strain>
        <strain evidence="2">Zambia</strain>
    </source>
</reference>
<sequence length="277" mass="31534">MIAGDQRLVHMPFFPSGHRSTCARLVRNQGFPAPLFCTSCLKQVNQANIHLNSNKSTNNYLNLNKTTIIPTKETVTETNKDEMISFLRTVLNKNCHGKKSTNHNLQTNDKNTSLNTSELNNVNNLLMKRTREPWLPKKCISPGIGKSGPCDTPDYIPISQLLNTSKTNNHQINNSSYLYNMPQYDMFKQNQINEQQQSFTNYKHCDDSLLDRITSPCLSPPTQMKNSNNPMLNIPEVNTSNTNCNNFTEENVKIRYSTKDGKLKFVKENAEQNLVSE</sequence>
<dbReference type="AlphaFoldDB" id="A0A183P938"/>
<organism evidence="1 2">
    <name type="scientific">Schistosoma mattheei</name>
    <dbReference type="NCBI Taxonomy" id="31246"/>
    <lineage>
        <taxon>Eukaryota</taxon>
        <taxon>Metazoa</taxon>
        <taxon>Spiralia</taxon>
        <taxon>Lophotrochozoa</taxon>
        <taxon>Platyhelminthes</taxon>
        <taxon>Trematoda</taxon>
        <taxon>Digenea</taxon>
        <taxon>Strigeidida</taxon>
        <taxon>Schistosomatoidea</taxon>
        <taxon>Schistosomatidae</taxon>
        <taxon>Schistosoma</taxon>
    </lineage>
</organism>
<evidence type="ECO:0000313" key="1">
    <source>
        <dbReference type="EMBL" id="VDP56297.1"/>
    </source>
</evidence>
<accession>A0A183P938</accession>
<name>A0A183P938_9TREM</name>
<protein>
    <submittedName>
        <fullName evidence="1">Uncharacterized protein</fullName>
    </submittedName>
</protein>
<proteinExistence type="predicted"/>
<dbReference type="EMBL" id="UZAL01030953">
    <property type="protein sequence ID" value="VDP56297.1"/>
    <property type="molecule type" value="Genomic_DNA"/>
</dbReference>
<gene>
    <name evidence="1" type="ORF">SMTD_LOCUS10874</name>
</gene>
<keyword evidence="2" id="KW-1185">Reference proteome</keyword>
<evidence type="ECO:0000313" key="2">
    <source>
        <dbReference type="Proteomes" id="UP000269396"/>
    </source>
</evidence>